<evidence type="ECO:0000256" key="3">
    <source>
        <dbReference type="ARBA" id="ARBA00005848"/>
    </source>
</evidence>
<feature type="domain" description="Trimeric autotransporter adhesin YadA-like stalk" evidence="13">
    <location>
        <begin position="304"/>
        <end position="340"/>
    </location>
</feature>
<feature type="domain" description="Trimeric autotransporter adhesin YadA-like stalk" evidence="13">
    <location>
        <begin position="207"/>
        <end position="241"/>
    </location>
</feature>
<keyword evidence="5" id="KW-1134">Transmembrane beta strand</keyword>
<reference evidence="14 15" key="1">
    <citation type="journal article" date="2014" name="Genome Announc.">
        <title>Draft Genome Sequence of Lysobacter capsici AZ78, a Bacterium Antagonistic to Plant-Pathogenic Oomycetes.</title>
        <authorList>
            <person name="Puopolo G."/>
            <person name="Sonego P."/>
            <person name="Engelen K."/>
            <person name="Pertot I."/>
        </authorList>
    </citation>
    <scope>NUCLEOTIDE SEQUENCE [LARGE SCALE GENOMIC DNA]</scope>
    <source>
        <strain evidence="14 15">AZ78</strain>
    </source>
</reference>
<dbReference type="InterPro" id="IPR005594">
    <property type="entry name" value="YadA_C"/>
</dbReference>
<evidence type="ECO:0000313" key="15">
    <source>
        <dbReference type="Proteomes" id="UP000023435"/>
    </source>
</evidence>
<evidence type="ECO:0000259" key="13">
    <source>
        <dbReference type="Pfam" id="PF05662"/>
    </source>
</evidence>
<keyword evidence="7" id="KW-0732">Signal</keyword>
<feature type="domain" description="Trimeric autotransporter adhesin YadA-like head" evidence="12">
    <location>
        <begin position="65"/>
        <end position="91"/>
    </location>
</feature>
<evidence type="ECO:0000256" key="4">
    <source>
        <dbReference type="ARBA" id="ARBA00022448"/>
    </source>
</evidence>
<accession>A0A125U009</accession>
<keyword evidence="8" id="KW-0653">Protein transport</keyword>
<keyword evidence="6" id="KW-0812">Transmembrane</keyword>
<keyword evidence="10" id="KW-0998">Cell outer membrane</keyword>
<dbReference type="OrthoDB" id="1632057at2"/>
<keyword evidence="4" id="KW-0813">Transport</keyword>
<sequence length="445" mass="43022">MNLSAAARAHRVAAAHDTIPGDRLNITHKTILATALSLVCASAWAGEPCLLDDGFGGTTNGGATAPGGSAVACGEGATASGDFSVATGAGATASAVGASAIGAGSTASGDQSTAIGTGATASGANSSAIGDSAVADGEFATASGSSSIASGQFATANGAGSAASAVNSTALGANSSATADNAVALGANAQADRANTVSIGSAGAERQLVNVAAATQDTDAVNLSQLNTVTGALGGGASFGGGVFTPPTYVIQGGNYNDVGSAFAAVDGRLTDLYTRVGAGVASSVTYDDASRSQVSLQGAGGTRVSNVAAGTAPTDAANVAQVQAGDAATLSSANTYTDSRVTQMLAAPTEAVNRLRDDMNWRFNKQDQRIDRMGAMTSAMVQMSASAAGLRTTNRVAVGAGFQGGEQALSIGYQRAISDRATVTVGGAFSDSESSVGIGAGFGW</sequence>
<comment type="subcellular location">
    <subcellularLocation>
        <location evidence="2">Cell outer membrane</location>
    </subcellularLocation>
    <subcellularLocation>
        <location evidence="1">Cell surface</location>
    </subcellularLocation>
</comment>
<evidence type="ECO:0000259" key="11">
    <source>
        <dbReference type="Pfam" id="PF03895"/>
    </source>
</evidence>
<evidence type="ECO:0000256" key="10">
    <source>
        <dbReference type="ARBA" id="ARBA00023237"/>
    </source>
</evidence>
<dbReference type="InterPro" id="IPR045584">
    <property type="entry name" value="Pilin-like"/>
</dbReference>
<feature type="domain" description="Trimeric autotransporter adhesin YadA-like C-terminal membrane anchor" evidence="11">
    <location>
        <begin position="395"/>
        <end position="445"/>
    </location>
</feature>
<dbReference type="Proteomes" id="UP000023435">
    <property type="component" value="Unassembled WGS sequence"/>
</dbReference>
<dbReference type="InterPro" id="IPR008640">
    <property type="entry name" value="Adhesin_Head_dom"/>
</dbReference>
<keyword evidence="15" id="KW-1185">Reference proteome</keyword>
<dbReference type="GO" id="GO:0009279">
    <property type="term" value="C:cell outer membrane"/>
    <property type="evidence" value="ECO:0007669"/>
    <property type="project" value="UniProtKB-SubCell"/>
</dbReference>
<evidence type="ECO:0000256" key="6">
    <source>
        <dbReference type="ARBA" id="ARBA00022692"/>
    </source>
</evidence>
<dbReference type="Gene3D" id="2.150.10.10">
    <property type="entry name" value="Serralysin-like metalloprotease, C-terminal"/>
    <property type="match status" value="1"/>
</dbReference>
<evidence type="ECO:0000313" key="14">
    <source>
        <dbReference type="EMBL" id="KWS02253.1"/>
    </source>
</evidence>
<dbReference type="InterPro" id="IPR011049">
    <property type="entry name" value="Serralysin-like_metalloprot_C"/>
</dbReference>
<dbReference type="Gene3D" id="3.30.1300.30">
    <property type="entry name" value="GSPII I/J protein-like"/>
    <property type="match status" value="1"/>
</dbReference>
<feature type="domain" description="Trimeric autotransporter adhesin YadA-like head" evidence="12">
    <location>
        <begin position="163"/>
        <end position="189"/>
    </location>
</feature>
<dbReference type="Gene3D" id="2.60.40.4050">
    <property type="match status" value="1"/>
</dbReference>
<dbReference type="Pfam" id="PF05658">
    <property type="entry name" value="YadA_head"/>
    <property type="match status" value="4"/>
</dbReference>
<evidence type="ECO:0000256" key="7">
    <source>
        <dbReference type="ARBA" id="ARBA00022729"/>
    </source>
</evidence>
<dbReference type="SUPFAM" id="SSF101967">
    <property type="entry name" value="Adhesin YadA, collagen-binding domain"/>
    <property type="match status" value="1"/>
</dbReference>
<feature type="domain" description="Trimeric autotransporter adhesin YadA-like head" evidence="12">
    <location>
        <begin position="121"/>
        <end position="147"/>
    </location>
</feature>
<evidence type="ECO:0000256" key="1">
    <source>
        <dbReference type="ARBA" id="ARBA00004241"/>
    </source>
</evidence>
<dbReference type="Pfam" id="PF05662">
    <property type="entry name" value="YadA_stalk"/>
    <property type="match status" value="2"/>
</dbReference>
<dbReference type="InterPro" id="IPR008635">
    <property type="entry name" value="Coiled_stalk_dom"/>
</dbReference>
<dbReference type="CDD" id="cd12820">
    <property type="entry name" value="LbR_YadA-like"/>
    <property type="match status" value="1"/>
</dbReference>
<dbReference type="SUPFAM" id="SSF54523">
    <property type="entry name" value="Pili subunits"/>
    <property type="match status" value="1"/>
</dbReference>
<gene>
    <name evidence="14" type="ORF">AZ78_4920</name>
</gene>
<dbReference type="Pfam" id="PF03895">
    <property type="entry name" value="YadA_anchor"/>
    <property type="match status" value="1"/>
</dbReference>
<evidence type="ECO:0000256" key="8">
    <source>
        <dbReference type="ARBA" id="ARBA00022927"/>
    </source>
</evidence>
<dbReference type="GO" id="GO:0015031">
    <property type="term" value="P:protein transport"/>
    <property type="evidence" value="ECO:0007669"/>
    <property type="project" value="UniProtKB-KW"/>
</dbReference>
<dbReference type="RefSeq" id="WP_082723924.1">
    <property type="nucleotide sequence ID" value="NZ_JAJA02000002.1"/>
</dbReference>
<evidence type="ECO:0000256" key="9">
    <source>
        <dbReference type="ARBA" id="ARBA00023136"/>
    </source>
</evidence>
<evidence type="ECO:0000256" key="5">
    <source>
        <dbReference type="ARBA" id="ARBA00022452"/>
    </source>
</evidence>
<protein>
    <submittedName>
        <fullName evidence="14">YadA-like C-terminal region family protein</fullName>
    </submittedName>
</protein>
<evidence type="ECO:0000259" key="12">
    <source>
        <dbReference type="Pfam" id="PF05658"/>
    </source>
</evidence>
<dbReference type="AlphaFoldDB" id="A0A125U009"/>
<evidence type="ECO:0000256" key="2">
    <source>
        <dbReference type="ARBA" id="ARBA00004442"/>
    </source>
</evidence>
<dbReference type="GO" id="GO:0009986">
    <property type="term" value="C:cell surface"/>
    <property type="evidence" value="ECO:0007669"/>
    <property type="project" value="UniProtKB-SubCell"/>
</dbReference>
<comment type="caution">
    <text evidence="14">The sequence shown here is derived from an EMBL/GenBank/DDBJ whole genome shotgun (WGS) entry which is preliminary data.</text>
</comment>
<name>A0A125U009_9GAMM</name>
<comment type="similarity">
    <text evidence="3">Belongs to the autotransporter-2 (AT-2) (TC 1.B.40) family.</text>
</comment>
<dbReference type="EMBL" id="JAJA02000002">
    <property type="protein sequence ID" value="KWS02253.1"/>
    <property type="molecule type" value="Genomic_DNA"/>
</dbReference>
<dbReference type="Gene3D" id="1.20.5.170">
    <property type="match status" value="1"/>
</dbReference>
<keyword evidence="9" id="KW-0472">Membrane</keyword>
<proteinExistence type="inferred from homology"/>
<feature type="domain" description="Trimeric autotransporter adhesin YadA-like head" evidence="12">
    <location>
        <begin position="93"/>
        <end position="119"/>
    </location>
</feature>
<organism evidence="14 15">
    <name type="scientific">Lysobacter capsici AZ78</name>
    <dbReference type="NCBI Taxonomy" id="1444315"/>
    <lineage>
        <taxon>Bacteria</taxon>
        <taxon>Pseudomonadati</taxon>
        <taxon>Pseudomonadota</taxon>
        <taxon>Gammaproteobacteria</taxon>
        <taxon>Lysobacterales</taxon>
        <taxon>Lysobacteraceae</taxon>
        <taxon>Lysobacter</taxon>
    </lineage>
</organism>